<dbReference type="Gramene" id="PGSC0003DMT400088257">
    <property type="protein sequence ID" value="PGSC0003DMT400088257"/>
    <property type="gene ID" value="PGSC0003DMG400037828"/>
</dbReference>
<sequence>MKLVFSRSGPIEINPDTPIIPEEVYERHYSTYQENEEVEIDEEIDSDDTPTSPDLNSTKAPPQDNPPVGTSRPSIVPSRGREGEIFPAVVGPIAPVNAPAEESTVRGCSQGRGRGKARGSGRERVDRTRDGVPIENAPRNEAPSTYHEGGRGECRDSE</sequence>
<evidence type="ECO:0000313" key="2">
    <source>
        <dbReference type="EnsemblPlants" id="PGSC0003DMT400088257"/>
    </source>
</evidence>
<dbReference type="PaxDb" id="4113-PGSC0003DMT400088257"/>
<evidence type="ECO:0000313" key="3">
    <source>
        <dbReference type="Proteomes" id="UP000011115"/>
    </source>
</evidence>
<feature type="compositionally biased region" description="Acidic residues" evidence="1">
    <location>
        <begin position="34"/>
        <end position="48"/>
    </location>
</feature>
<protein>
    <submittedName>
        <fullName evidence="2">Uncharacterized protein</fullName>
    </submittedName>
</protein>
<dbReference type="AlphaFoldDB" id="M1DFK2"/>
<dbReference type="EnsemblPlants" id="PGSC0003DMT400088257">
    <property type="protein sequence ID" value="PGSC0003DMT400088257"/>
    <property type="gene ID" value="PGSC0003DMG400037828"/>
</dbReference>
<reference evidence="2" key="2">
    <citation type="submission" date="2015-06" db="UniProtKB">
        <authorList>
            <consortium name="EnsemblPlants"/>
        </authorList>
    </citation>
    <scope>IDENTIFICATION</scope>
    <source>
        <strain evidence="2">DM1-3 516 R44</strain>
    </source>
</reference>
<evidence type="ECO:0000256" key="1">
    <source>
        <dbReference type="SAM" id="MobiDB-lite"/>
    </source>
</evidence>
<reference evidence="3" key="1">
    <citation type="journal article" date="2011" name="Nature">
        <title>Genome sequence and analysis of the tuber crop potato.</title>
        <authorList>
            <consortium name="The Potato Genome Sequencing Consortium"/>
        </authorList>
    </citation>
    <scope>NUCLEOTIDE SEQUENCE [LARGE SCALE GENOMIC DNA]</scope>
    <source>
        <strain evidence="3">cv. DM1-3 516 R44</strain>
    </source>
</reference>
<feature type="compositionally biased region" description="Polar residues" evidence="1">
    <location>
        <begin position="49"/>
        <end position="60"/>
    </location>
</feature>
<organism evidence="2 3">
    <name type="scientific">Solanum tuberosum</name>
    <name type="common">Potato</name>
    <dbReference type="NCBI Taxonomy" id="4113"/>
    <lineage>
        <taxon>Eukaryota</taxon>
        <taxon>Viridiplantae</taxon>
        <taxon>Streptophyta</taxon>
        <taxon>Embryophyta</taxon>
        <taxon>Tracheophyta</taxon>
        <taxon>Spermatophyta</taxon>
        <taxon>Magnoliopsida</taxon>
        <taxon>eudicotyledons</taxon>
        <taxon>Gunneridae</taxon>
        <taxon>Pentapetalae</taxon>
        <taxon>asterids</taxon>
        <taxon>lamiids</taxon>
        <taxon>Solanales</taxon>
        <taxon>Solanaceae</taxon>
        <taxon>Solanoideae</taxon>
        <taxon>Solaneae</taxon>
        <taxon>Solanum</taxon>
    </lineage>
</organism>
<feature type="region of interest" description="Disordered" evidence="1">
    <location>
        <begin position="32"/>
        <end position="158"/>
    </location>
</feature>
<accession>M1DFK2</accession>
<proteinExistence type="predicted"/>
<feature type="compositionally biased region" description="Basic and acidic residues" evidence="1">
    <location>
        <begin position="148"/>
        <end position="158"/>
    </location>
</feature>
<dbReference type="InParanoid" id="M1DFK2"/>
<dbReference type="HOGENOM" id="CLU_1672374_0_0_1"/>
<keyword evidence="3" id="KW-1185">Reference proteome</keyword>
<name>M1DFK2_SOLTU</name>
<feature type="compositionally biased region" description="Basic and acidic residues" evidence="1">
    <location>
        <begin position="120"/>
        <end position="132"/>
    </location>
</feature>
<dbReference type="Proteomes" id="UP000011115">
    <property type="component" value="Unassembled WGS sequence"/>
</dbReference>